<sequence>MNLNINLGDIPYGQQVQFYINHMHPLINKDALFADGTENYRSFIQTSKGYSVILRFRTGKSNVEAVQVIMDGMSIDMEKCSSDELFDYYEAVIPCGNGGQEYYFKVTSGNMTVYFNKRGAMDEVQSYYSFHLVPDFHTPDWAKGAVFYQIFVDRFCNGDPSNDVVNDEYIYVKQKVCQVRDWNSLPMPMDVGRFYGGDLQGVMDKLDYLQDLGVDVIYLNPVFVSPSNHKYDIQDYDYIDPHFGKLVEDEGRVLEDWETENTGAARYICRVTNKKNLEASNAFFACLVEEIHRRGMKVILDGVFNHCGSFNKWMDRERIYENQEGYEKGAFISQDSPYHTFFKFSENSQWPYNTQYDGWWGHDTLPKLNYEESQQLEEYIFRIARKWVSPPYNVDGWRLDVAADLGHSSQYNHQFWSRFRKAVKEANPQAIILAEHYGDPAAWLQGDQWDTVMNYDAFMEPVTWFLAGVEKHSDEYCGDLLGNFESFYGAMSHHMSRFHYESLFVAMNELSNHDHSRFLTRTNHKVGRIGTVGAQMASEDIDTALMRLAVLIQMTWPGAPTIYYGDEAGVCGWTDPDSRRTYPWGHEDQEMIRFHKDIIKIHKSWDALKYGSIKFLGGQWNVLAYGRFDSKSQVLVALNNHPTDAKIIDIPVWQLGVGDGASMDCLLETTAGGYGLNTGSSQVCGGMLHMELPAESGFILVHRS</sequence>
<dbReference type="Gene3D" id="3.20.20.80">
    <property type="entry name" value="Glycosidases"/>
    <property type="match status" value="1"/>
</dbReference>
<dbReference type="InterPro" id="IPR013783">
    <property type="entry name" value="Ig-like_fold"/>
</dbReference>
<dbReference type="RefSeq" id="WP_243164808.1">
    <property type="nucleotide sequence ID" value="NZ_CAWVEG010000119.1"/>
</dbReference>
<feature type="domain" description="Glycosyl hydrolase family 13 catalytic" evidence="4">
    <location>
        <begin position="149"/>
        <end position="602"/>
    </location>
</feature>
<dbReference type="PANTHER" id="PTHR10357:SF210">
    <property type="entry name" value="MALTODEXTRIN GLUCOSIDASE"/>
    <property type="match status" value="1"/>
</dbReference>
<dbReference type="SUPFAM" id="SSF51011">
    <property type="entry name" value="Glycosyl hydrolase domain"/>
    <property type="match status" value="1"/>
</dbReference>
<dbReference type="Pfam" id="PF02903">
    <property type="entry name" value="Alpha-amylase_N"/>
    <property type="match status" value="1"/>
</dbReference>
<dbReference type="EC" id="3.2.1.20" evidence="5"/>
<dbReference type="CDD" id="cd02857">
    <property type="entry name" value="E_set_CDase_PDE_N"/>
    <property type="match status" value="1"/>
</dbReference>
<evidence type="ECO:0000256" key="3">
    <source>
        <dbReference type="ARBA" id="ARBA00023295"/>
    </source>
</evidence>
<dbReference type="InterPro" id="IPR013780">
    <property type="entry name" value="Glyco_hydro_b"/>
</dbReference>
<dbReference type="Pfam" id="PF00128">
    <property type="entry name" value="Alpha-amylase"/>
    <property type="match status" value="2"/>
</dbReference>
<organism evidence="5 6">
    <name type="scientific">Catenibacillus scindens</name>
    <dbReference type="NCBI Taxonomy" id="673271"/>
    <lineage>
        <taxon>Bacteria</taxon>
        <taxon>Bacillati</taxon>
        <taxon>Bacillota</taxon>
        <taxon>Clostridia</taxon>
        <taxon>Lachnospirales</taxon>
        <taxon>Lachnospiraceae</taxon>
        <taxon>Catenibacillus</taxon>
    </lineage>
</organism>
<dbReference type="GO" id="GO:0005975">
    <property type="term" value="P:carbohydrate metabolic process"/>
    <property type="evidence" value="ECO:0007669"/>
    <property type="project" value="InterPro"/>
</dbReference>
<dbReference type="InterPro" id="IPR017853">
    <property type="entry name" value="GH"/>
</dbReference>
<dbReference type="CDD" id="cd11338">
    <property type="entry name" value="AmyAc_CMD"/>
    <property type="match status" value="1"/>
</dbReference>
<dbReference type="InterPro" id="IPR006047">
    <property type="entry name" value="GH13_cat_dom"/>
</dbReference>
<keyword evidence="2 5" id="KW-0378">Hydrolase</keyword>
<dbReference type="Gene3D" id="2.60.40.1180">
    <property type="entry name" value="Golgi alpha-mannosidase II"/>
    <property type="match status" value="1"/>
</dbReference>
<comment type="similarity">
    <text evidence="1">Belongs to the glycosyl hydrolase 13 family.</text>
</comment>
<dbReference type="Proteomes" id="UP000543642">
    <property type="component" value="Unassembled WGS sequence"/>
</dbReference>
<keyword evidence="3 5" id="KW-0326">Glycosidase</keyword>
<dbReference type="SUPFAM" id="SSF81296">
    <property type="entry name" value="E set domains"/>
    <property type="match status" value="1"/>
</dbReference>
<dbReference type="PANTHER" id="PTHR10357">
    <property type="entry name" value="ALPHA-AMYLASE FAMILY MEMBER"/>
    <property type="match status" value="1"/>
</dbReference>
<evidence type="ECO:0000313" key="6">
    <source>
        <dbReference type="Proteomes" id="UP000543642"/>
    </source>
</evidence>
<protein>
    <submittedName>
        <fullName evidence="5">Alpha-glucosidase</fullName>
        <ecNumber evidence="5">3.2.1.20</ecNumber>
    </submittedName>
</protein>
<evidence type="ECO:0000256" key="2">
    <source>
        <dbReference type="ARBA" id="ARBA00022801"/>
    </source>
</evidence>
<gene>
    <name evidence="5" type="ORF">HNP82_003152</name>
</gene>
<comment type="caution">
    <text evidence="5">The sequence shown here is derived from an EMBL/GenBank/DDBJ whole genome shotgun (WGS) entry which is preliminary data.</text>
</comment>
<dbReference type="InterPro" id="IPR004185">
    <property type="entry name" value="Glyco_hydro_13_lg-like_dom"/>
</dbReference>
<proteinExistence type="inferred from homology"/>
<dbReference type="SUPFAM" id="SSF51445">
    <property type="entry name" value="(Trans)glycosidases"/>
    <property type="match status" value="1"/>
</dbReference>
<accession>A0A7W8HE12</accession>
<dbReference type="InterPro" id="IPR014756">
    <property type="entry name" value="Ig_E-set"/>
</dbReference>
<dbReference type="Gene3D" id="2.60.40.10">
    <property type="entry name" value="Immunoglobulins"/>
    <property type="match status" value="1"/>
</dbReference>
<evidence type="ECO:0000259" key="4">
    <source>
        <dbReference type="SMART" id="SM00642"/>
    </source>
</evidence>
<dbReference type="AlphaFoldDB" id="A0A7W8HE12"/>
<dbReference type="GO" id="GO:0004558">
    <property type="term" value="F:alpha-1,4-glucosidase activity"/>
    <property type="evidence" value="ECO:0007669"/>
    <property type="project" value="UniProtKB-EC"/>
</dbReference>
<keyword evidence="6" id="KW-1185">Reference proteome</keyword>
<dbReference type="SMART" id="SM00642">
    <property type="entry name" value="Aamy"/>
    <property type="match status" value="1"/>
</dbReference>
<reference evidence="5 6" key="1">
    <citation type="submission" date="2020-08" db="EMBL/GenBank/DDBJ databases">
        <title>Genomic Encyclopedia of Type Strains, Phase IV (KMG-IV): sequencing the most valuable type-strain genomes for metagenomic binning, comparative biology and taxonomic classification.</title>
        <authorList>
            <person name="Goeker M."/>
        </authorList>
    </citation>
    <scope>NUCLEOTIDE SEQUENCE [LARGE SCALE GENOMIC DNA]</scope>
    <source>
        <strain evidence="5 6">DSM 106146</strain>
    </source>
</reference>
<dbReference type="EMBL" id="JACHFW010000017">
    <property type="protein sequence ID" value="MBB5266000.1"/>
    <property type="molecule type" value="Genomic_DNA"/>
</dbReference>
<evidence type="ECO:0000313" key="5">
    <source>
        <dbReference type="EMBL" id="MBB5266000.1"/>
    </source>
</evidence>
<name>A0A7W8HE12_9FIRM</name>
<evidence type="ECO:0000256" key="1">
    <source>
        <dbReference type="ARBA" id="ARBA00008061"/>
    </source>
</evidence>